<dbReference type="EMBL" id="PYSW02000022">
    <property type="protein sequence ID" value="KAG2382920.1"/>
    <property type="molecule type" value="Genomic_DNA"/>
</dbReference>
<dbReference type="GO" id="GO:0000724">
    <property type="term" value="P:double-strand break repair via homologous recombination"/>
    <property type="evidence" value="ECO:0007669"/>
    <property type="project" value="TreeGrafter"/>
</dbReference>
<feature type="compositionally biased region" description="Polar residues" evidence="3">
    <location>
        <begin position="245"/>
        <end position="270"/>
    </location>
</feature>
<evidence type="ECO:0000313" key="7">
    <source>
        <dbReference type="Proteomes" id="UP000816034"/>
    </source>
</evidence>
<dbReference type="Gene3D" id="1.10.8.1020">
    <property type="entry name" value="RecQ-mediated genome instability protein 1, N-terminal domain"/>
    <property type="match status" value="1"/>
</dbReference>
<evidence type="ECO:0000259" key="5">
    <source>
        <dbReference type="Pfam" id="PF21000"/>
    </source>
</evidence>
<feature type="domain" description="RMI1 N-terminal" evidence="5">
    <location>
        <begin position="16"/>
        <end position="55"/>
    </location>
</feature>
<dbReference type="Gene3D" id="2.40.50.770">
    <property type="entry name" value="RecQ-mediated genome instability protein Rmi1, C-terminal domain"/>
    <property type="match status" value="1"/>
</dbReference>
<proteinExistence type="inferred from homology"/>
<evidence type="ECO:0000256" key="1">
    <source>
        <dbReference type="ARBA" id="ARBA00006395"/>
    </source>
</evidence>
<dbReference type="SMART" id="SM01161">
    <property type="entry name" value="DUF1767"/>
    <property type="match status" value="1"/>
</dbReference>
<keyword evidence="7" id="KW-1185">Reference proteome</keyword>
<dbReference type="PANTHER" id="PTHR14790">
    <property type="entry name" value="RECQ-MEDIATED GENOME INSTABILITY PROTEIN 1 RMI1"/>
    <property type="match status" value="1"/>
</dbReference>
<comment type="caution">
    <text evidence="6">The sequence shown here is derived from an EMBL/GenBank/DDBJ whole genome shotgun (WGS) entry which is preliminary data.</text>
</comment>
<dbReference type="Proteomes" id="UP000816034">
    <property type="component" value="Unassembled WGS sequence"/>
</dbReference>
<dbReference type="Pfam" id="PF08585">
    <property type="entry name" value="RMI1_N_C"/>
    <property type="match status" value="1"/>
</dbReference>
<feature type="region of interest" description="Disordered" evidence="3">
    <location>
        <begin position="245"/>
        <end position="275"/>
    </location>
</feature>
<dbReference type="InterPro" id="IPR013894">
    <property type="entry name" value="RMI1_OB"/>
</dbReference>
<evidence type="ECO:0000256" key="2">
    <source>
        <dbReference type="ARBA" id="ARBA00018987"/>
    </source>
</evidence>
<dbReference type="GO" id="GO:0016604">
    <property type="term" value="C:nuclear body"/>
    <property type="evidence" value="ECO:0007669"/>
    <property type="project" value="TreeGrafter"/>
</dbReference>
<dbReference type="GeneID" id="68097342"/>
<protein>
    <recommendedName>
        <fullName evidence="2">RecQ-mediated genome instability protein 1</fullName>
    </recommendedName>
</protein>
<dbReference type="InterPro" id="IPR049363">
    <property type="entry name" value="RMI1_N"/>
</dbReference>
<accession>A0AA88GRT7</accession>
<evidence type="ECO:0000256" key="3">
    <source>
        <dbReference type="SAM" id="MobiDB-lite"/>
    </source>
</evidence>
<comment type="similarity">
    <text evidence="1">Belongs to the RMI1 family.</text>
</comment>
<organism evidence="6 7">
    <name type="scientific">Naegleria lovaniensis</name>
    <name type="common">Amoeba</name>
    <dbReference type="NCBI Taxonomy" id="51637"/>
    <lineage>
        <taxon>Eukaryota</taxon>
        <taxon>Discoba</taxon>
        <taxon>Heterolobosea</taxon>
        <taxon>Tetramitia</taxon>
        <taxon>Eutetramitia</taxon>
        <taxon>Vahlkampfiidae</taxon>
        <taxon>Naegleria</taxon>
    </lineage>
</organism>
<dbReference type="RefSeq" id="XP_044548599.1">
    <property type="nucleotide sequence ID" value="XM_044694575.1"/>
</dbReference>
<name>A0AA88GRT7_NAELO</name>
<gene>
    <name evidence="6" type="ORF">C9374_004887</name>
</gene>
<dbReference type="GO" id="GO:0031422">
    <property type="term" value="C:RecQ family helicase-topoisomerase III complex"/>
    <property type="evidence" value="ECO:0007669"/>
    <property type="project" value="TreeGrafter"/>
</dbReference>
<dbReference type="PANTHER" id="PTHR14790:SF15">
    <property type="entry name" value="RECQ-MEDIATED GENOME INSTABILITY PROTEIN 1"/>
    <property type="match status" value="1"/>
</dbReference>
<dbReference type="AlphaFoldDB" id="A0AA88GRT7"/>
<dbReference type="InterPro" id="IPR042470">
    <property type="entry name" value="RMI1_N_C_sf"/>
</dbReference>
<dbReference type="GO" id="GO:0000712">
    <property type="term" value="P:resolution of meiotic recombination intermediates"/>
    <property type="evidence" value="ECO:0007669"/>
    <property type="project" value="TreeGrafter"/>
</dbReference>
<dbReference type="InterPro" id="IPR044881">
    <property type="entry name" value="RMI1_N_N_sf"/>
</dbReference>
<dbReference type="Pfam" id="PF21000">
    <property type="entry name" value="RMI1_N_N"/>
    <property type="match status" value="1"/>
</dbReference>
<sequence>MQSQIKSRLLSEKIFVLDDWLEQCIQFVESEEPYLRNNLEGMKEAVFKQFLVSDYDKIAQKPSPNYSLFSNLEQEHGKILKGPFVLQINDIWDIGIPMTDQIDMDKELVDSSNEEMEEGDLLFSDALHTEIQGAKPKKDYTNSNYSRRLLKFTLSDGHVNNIQAMEYKPIDFISLKTELGTKVKISNVLVRRGMLLLIPQSITIMGGGVDELIEAKKIFKSNLSSKLSGKLELKKQIESNIDTIKSNRQATNNVNPTRGSPNQTHQTNNVKTEEFDDELIMLDDENIIDCSDDDNEFNQDHKRSKR</sequence>
<reference evidence="6 7" key="1">
    <citation type="journal article" date="2018" name="BMC Genomics">
        <title>The genome of Naegleria lovaniensis, the basis for a comparative approach to unravel pathogenicity factors of the human pathogenic amoeba N. fowleri.</title>
        <authorList>
            <person name="Liechti N."/>
            <person name="Schurch N."/>
            <person name="Bruggmann R."/>
            <person name="Wittwer M."/>
        </authorList>
    </citation>
    <scope>NUCLEOTIDE SEQUENCE [LARGE SCALE GENOMIC DNA]</scope>
    <source>
        <strain evidence="6 7">ATCC 30569</strain>
    </source>
</reference>
<feature type="domain" description="RecQ mediated genome instability protein 1 OB-fold" evidence="4">
    <location>
        <begin position="70"/>
        <end position="217"/>
    </location>
</feature>
<evidence type="ECO:0000313" key="6">
    <source>
        <dbReference type="EMBL" id="KAG2382920.1"/>
    </source>
</evidence>
<evidence type="ECO:0000259" key="4">
    <source>
        <dbReference type="Pfam" id="PF08585"/>
    </source>
</evidence>